<accession>A0ABN9FIL6</accession>
<sequence>MGPCTASHCCCLHRHTLPCATFRSPHTAAVFHFVIGCWQITGLP</sequence>
<proteinExistence type="predicted"/>
<evidence type="ECO:0000313" key="2">
    <source>
        <dbReference type="Proteomes" id="UP001162483"/>
    </source>
</evidence>
<organism evidence="1 2">
    <name type="scientific">Staurois parvus</name>
    <dbReference type="NCBI Taxonomy" id="386267"/>
    <lineage>
        <taxon>Eukaryota</taxon>
        <taxon>Metazoa</taxon>
        <taxon>Chordata</taxon>
        <taxon>Craniata</taxon>
        <taxon>Vertebrata</taxon>
        <taxon>Euteleostomi</taxon>
        <taxon>Amphibia</taxon>
        <taxon>Batrachia</taxon>
        <taxon>Anura</taxon>
        <taxon>Neobatrachia</taxon>
        <taxon>Ranoidea</taxon>
        <taxon>Ranidae</taxon>
        <taxon>Staurois</taxon>
    </lineage>
</organism>
<dbReference type="Proteomes" id="UP001162483">
    <property type="component" value="Unassembled WGS sequence"/>
</dbReference>
<keyword evidence="2" id="KW-1185">Reference proteome</keyword>
<dbReference type="EMBL" id="CATNWA010016925">
    <property type="protein sequence ID" value="CAI9596449.1"/>
    <property type="molecule type" value="Genomic_DNA"/>
</dbReference>
<comment type="caution">
    <text evidence="1">The sequence shown here is derived from an EMBL/GenBank/DDBJ whole genome shotgun (WGS) entry which is preliminary data.</text>
</comment>
<gene>
    <name evidence="1" type="ORF">SPARVUS_LOCUS12073372</name>
</gene>
<reference evidence="1" key="1">
    <citation type="submission" date="2023-05" db="EMBL/GenBank/DDBJ databases">
        <authorList>
            <person name="Stuckert A."/>
        </authorList>
    </citation>
    <scope>NUCLEOTIDE SEQUENCE</scope>
</reference>
<protein>
    <submittedName>
        <fullName evidence="1">Uncharacterized protein</fullName>
    </submittedName>
</protein>
<evidence type="ECO:0000313" key="1">
    <source>
        <dbReference type="EMBL" id="CAI9596449.1"/>
    </source>
</evidence>
<name>A0ABN9FIL6_9NEOB</name>